<evidence type="ECO:0000313" key="2">
    <source>
        <dbReference type="EMBL" id="MDP9793045.1"/>
    </source>
</evidence>
<dbReference type="SMART" id="SM00860">
    <property type="entry name" value="SMI1_KNR4"/>
    <property type="match status" value="1"/>
</dbReference>
<comment type="caution">
    <text evidence="2">The sequence shown here is derived from an EMBL/GenBank/DDBJ whole genome shotgun (WGS) entry which is preliminary data.</text>
</comment>
<dbReference type="EMBL" id="JAUSRA010000001">
    <property type="protein sequence ID" value="MDP9793045.1"/>
    <property type="molecule type" value="Genomic_DNA"/>
</dbReference>
<feature type="domain" description="Knr4/Smi1-like" evidence="1">
    <location>
        <begin position="17"/>
        <end position="144"/>
    </location>
</feature>
<dbReference type="Pfam" id="PF14568">
    <property type="entry name" value="SUKH_6"/>
    <property type="match status" value="1"/>
</dbReference>
<evidence type="ECO:0000259" key="1">
    <source>
        <dbReference type="SMART" id="SM00860"/>
    </source>
</evidence>
<organism evidence="2 3">
    <name type="scientific">Catenuloplanes nepalensis</name>
    <dbReference type="NCBI Taxonomy" id="587533"/>
    <lineage>
        <taxon>Bacteria</taxon>
        <taxon>Bacillati</taxon>
        <taxon>Actinomycetota</taxon>
        <taxon>Actinomycetes</taxon>
        <taxon>Micromonosporales</taxon>
        <taxon>Micromonosporaceae</taxon>
        <taxon>Catenuloplanes</taxon>
    </lineage>
</organism>
<proteinExistence type="predicted"/>
<dbReference type="Gene3D" id="3.40.1580.10">
    <property type="entry name" value="SMI1/KNR4-like"/>
    <property type="match status" value="1"/>
</dbReference>
<gene>
    <name evidence="2" type="ORF">J2S43_001557</name>
</gene>
<dbReference type="RefSeq" id="WP_306827941.1">
    <property type="nucleotide sequence ID" value="NZ_JAUSRA010000001.1"/>
</dbReference>
<dbReference type="InterPro" id="IPR018958">
    <property type="entry name" value="Knr4/Smi1-like_dom"/>
</dbReference>
<reference evidence="2 3" key="1">
    <citation type="submission" date="2023-07" db="EMBL/GenBank/DDBJ databases">
        <title>Sequencing the genomes of 1000 actinobacteria strains.</title>
        <authorList>
            <person name="Klenk H.-P."/>
        </authorList>
    </citation>
    <scope>NUCLEOTIDE SEQUENCE [LARGE SCALE GENOMIC DNA]</scope>
    <source>
        <strain evidence="2 3">DSM 44710</strain>
    </source>
</reference>
<sequence>MTIIDDLVRRVRPPATPIDAHADWDAIEAALGTPLPADFKELTRRYGAGEFCDLVSAHPPERLAARNRDILDEERDYRDDDPEDYPYPLHPEPGGVLLWGETSNGERLCWLTEGEPDTWPVVVWQPRGAGWTLHPGGVTDFLDGWLSGRIGDVFPAEFTATAQWFTPFTELAYATVGLSRSNLPPFEARLTALLEALPAARLLMTAGPDASRQDKLAAADGRWHVMYETAYRHQIRFAFPPTDTDLVREAAQRAALAMGCRLNSSRDDFGDDLGWVQD</sequence>
<dbReference type="SUPFAM" id="SSF160631">
    <property type="entry name" value="SMI1/KNR4-like"/>
    <property type="match status" value="1"/>
</dbReference>
<dbReference type="Proteomes" id="UP001240984">
    <property type="component" value="Unassembled WGS sequence"/>
</dbReference>
<protein>
    <recommendedName>
        <fullName evidence="1">Knr4/Smi1-like domain-containing protein</fullName>
    </recommendedName>
</protein>
<accession>A0ABT9MNR4</accession>
<name>A0ABT9MNR4_9ACTN</name>
<keyword evidence="3" id="KW-1185">Reference proteome</keyword>
<dbReference type="InterPro" id="IPR037883">
    <property type="entry name" value="Knr4/Smi1-like_sf"/>
</dbReference>
<evidence type="ECO:0000313" key="3">
    <source>
        <dbReference type="Proteomes" id="UP001240984"/>
    </source>
</evidence>